<dbReference type="SUPFAM" id="SSF46785">
    <property type="entry name" value="Winged helix' DNA-binding domain"/>
    <property type="match status" value="1"/>
</dbReference>
<accession>A0A3A9VZH5</accession>
<dbReference type="InterPro" id="IPR036390">
    <property type="entry name" value="WH_DNA-bd_sf"/>
</dbReference>
<evidence type="ECO:0000313" key="5">
    <source>
        <dbReference type="Proteomes" id="UP000275024"/>
    </source>
</evidence>
<dbReference type="OrthoDB" id="4547383at2"/>
<dbReference type="InterPro" id="IPR036388">
    <property type="entry name" value="WH-like_DNA-bd_sf"/>
</dbReference>
<dbReference type="InterPro" id="IPR039422">
    <property type="entry name" value="MarR/SlyA-like"/>
</dbReference>
<dbReference type="SMART" id="SM00347">
    <property type="entry name" value="HTH_MARR"/>
    <property type="match status" value="1"/>
</dbReference>
<dbReference type="InterPro" id="IPR000835">
    <property type="entry name" value="HTH_MarR-typ"/>
</dbReference>
<dbReference type="PROSITE" id="PS50995">
    <property type="entry name" value="HTH_MARR_2"/>
    <property type="match status" value="1"/>
</dbReference>
<dbReference type="EMBL" id="RBDY01000018">
    <property type="protein sequence ID" value="RKN18671.1"/>
    <property type="molecule type" value="Genomic_DNA"/>
</dbReference>
<dbReference type="GO" id="GO:0003700">
    <property type="term" value="F:DNA-binding transcription factor activity"/>
    <property type="evidence" value="ECO:0007669"/>
    <property type="project" value="InterPro"/>
</dbReference>
<dbReference type="GO" id="GO:0006950">
    <property type="term" value="P:response to stress"/>
    <property type="evidence" value="ECO:0007669"/>
    <property type="project" value="TreeGrafter"/>
</dbReference>
<sequence length="137" mass="14993">MLLLMPRVAARLKRVALPERLKSFHLAPRHLSLLAYLLFDGPQQVSQLAARLEVAPTTVSLMVSDLSKQGVLERHPDPQDGRRTIVTLSGDPETRAAIEGWLANGAEAWRTAFATLSAAERAMFVATMRRYEGASGG</sequence>
<reference evidence="4 5" key="1">
    <citation type="submission" date="2018-09" db="EMBL/GenBank/DDBJ databases">
        <title>Streptomyces sp. nov. DS1-2, an endophytic actinomycete isolated from roots of Dendrobium scabrilingue.</title>
        <authorList>
            <person name="Kuncharoen N."/>
            <person name="Kudo T."/>
            <person name="Ohkuma M."/>
            <person name="Yuki M."/>
            <person name="Tanasupawat S."/>
        </authorList>
    </citation>
    <scope>NUCLEOTIDE SEQUENCE [LARGE SCALE GENOMIC DNA]</scope>
    <source>
        <strain evidence="2 5">AZ1-7</strain>
        <strain evidence="3 4">DS1-2</strain>
    </source>
</reference>
<feature type="domain" description="HTH marR-type" evidence="1">
    <location>
        <begin position="1"/>
        <end position="133"/>
    </location>
</feature>
<evidence type="ECO:0000259" key="1">
    <source>
        <dbReference type="PROSITE" id="PS50995"/>
    </source>
</evidence>
<dbReference type="Gene3D" id="1.10.10.10">
    <property type="entry name" value="Winged helix-like DNA-binding domain superfamily/Winged helix DNA-binding domain"/>
    <property type="match status" value="1"/>
</dbReference>
<dbReference type="EMBL" id="RBDX01000021">
    <property type="protein sequence ID" value="RKN06341.1"/>
    <property type="molecule type" value="Genomic_DNA"/>
</dbReference>
<dbReference type="RefSeq" id="WP_120698828.1">
    <property type="nucleotide sequence ID" value="NZ_RBDX01000021.1"/>
</dbReference>
<dbReference type="AlphaFoldDB" id="A0A3A9VZH5"/>
<organism evidence="2 5">
    <name type="scientific">Streptomyces radicis</name>
    <dbReference type="NCBI Taxonomy" id="1750517"/>
    <lineage>
        <taxon>Bacteria</taxon>
        <taxon>Bacillati</taxon>
        <taxon>Actinomycetota</taxon>
        <taxon>Actinomycetes</taxon>
        <taxon>Kitasatosporales</taxon>
        <taxon>Streptomycetaceae</taxon>
        <taxon>Streptomyces</taxon>
    </lineage>
</organism>
<protein>
    <submittedName>
        <fullName evidence="2">MarR family transcriptional regulator</fullName>
    </submittedName>
</protein>
<name>A0A3A9VZH5_9ACTN</name>
<dbReference type="PANTHER" id="PTHR33164:SF43">
    <property type="entry name" value="HTH-TYPE TRANSCRIPTIONAL REPRESSOR YETL"/>
    <property type="match status" value="1"/>
</dbReference>
<evidence type="ECO:0000313" key="4">
    <source>
        <dbReference type="Proteomes" id="UP000268652"/>
    </source>
</evidence>
<dbReference type="Pfam" id="PF12802">
    <property type="entry name" value="MarR_2"/>
    <property type="match status" value="1"/>
</dbReference>
<dbReference type="Proteomes" id="UP000268652">
    <property type="component" value="Unassembled WGS sequence"/>
</dbReference>
<dbReference type="PANTHER" id="PTHR33164">
    <property type="entry name" value="TRANSCRIPTIONAL REGULATOR, MARR FAMILY"/>
    <property type="match status" value="1"/>
</dbReference>
<proteinExistence type="predicted"/>
<dbReference type="Proteomes" id="UP000275024">
    <property type="component" value="Unassembled WGS sequence"/>
</dbReference>
<comment type="caution">
    <text evidence="2">The sequence shown here is derived from an EMBL/GenBank/DDBJ whole genome shotgun (WGS) entry which is preliminary data.</text>
</comment>
<keyword evidence="4" id="KW-1185">Reference proteome</keyword>
<evidence type="ECO:0000313" key="3">
    <source>
        <dbReference type="EMBL" id="RKN18671.1"/>
    </source>
</evidence>
<gene>
    <name evidence="3" type="ORF">D7318_21280</name>
    <name evidence="2" type="ORF">D7319_22420</name>
</gene>
<evidence type="ECO:0000313" key="2">
    <source>
        <dbReference type="EMBL" id="RKN06341.1"/>
    </source>
</evidence>